<keyword evidence="2" id="KW-1185">Reference proteome</keyword>
<dbReference type="PIRSF" id="PIRSF012318">
    <property type="entry name" value="UCP012318"/>
    <property type="match status" value="1"/>
</dbReference>
<dbReference type="InterPro" id="IPR009078">
    <property type="entry name" value="Ferritin-like_SF"/>
</dbReference>
<dbReference type="AlphaFoldDB" id="A0AAW1QFD0"/>
<dbReference type="InterPro" id="IPR011197">
    <property type="entry name" value="UCP012318"/>
</dbReference>
<organism evidence="1 2">
    <name type="scientific">[Myrmecia] bisecta</name>
    <dbReference type="NCBI Taxonomy" id="41462"/>
    <lineage>
        <taxon>Eukaryota</taxon>
        <taxon>Viridiplantae</taxon>
        <taxon>Chlorophyta</taxon>
        <taxon>core chlorophytes</taxon>
        <taxon>Trebouxiophyceae</taxon>
        <taxon>Trebouxiales</taxon>
        <taxon>Trebouxiaceae</taxon>
        <taxon>Myrmecia</taxon>
    </lineage>
</organism>
<dbReference type="PANTHER" id="PTHR42782:SF2">
    <property type="entry name" value="3-OXOACYL-[ACYL-CARRIER-PROTEIN] SYNTHASE-LIKE PROTEIN"/>
    <property type="match status" value="1"/>
</dbReference>
<comment type="caution">
    <text evidence="1">The sequence shown here is derived from an EMBL/GenBank/DDBJ whole genome shotgun (WGS) entry which is preliminary data.</text>
</comment>
<reference evidence="1 2" key="1">
    <citation type="journal article" date="2024" name="Nat. Commun.">
        <title>Phylogenomics reveals the evolutionary origins of lichenization in chlorophyte algae.</title>
        <authorList>
            <person name="Puginier C."/>
            <person name="Libourel C."/>
            <person name="Otte J."/>
            <person name="Skaloud P."/>
            <person name="Haon M."/>
            <person name="Grisel S."/>
            <person name="Petersen M."/>
            <person name="Berrin J.G."/>
            <person name="Delaux P.M."/>
            <person name="Dal Grande F."/>
            <person name="Keller J."/>
        </authorList>
    </citation>
    <scope>NUCLEOTIDE SEQUENCE [LARGE SCALE GENOMIC DNA]</scope>
    <source>
        <strain evidence="1 2">SAG 2043</strain>
    </source>
</reference>
<proteinExistence type="predicted"/>
<dbReference type="PANTHER" id="PTHR42782">
    <property type="entry name" value="SI:CH73-314G15.3"/>
    <property type="match status" value="1"/>
</dbReference>
<accession>A0AAW1QFD0</accession>
<gene>
    <name evidence="1" type="ORF">WJX72_006117</name>
</gene>
<evidence type="ECO:0008006" key="3">
    <source>
        <dbReference type="Google" id="ProtNLM"/>
    </source>
</evidence>
<evidence type="ECO:0000313" key="2">
    <source>
        <dbReference type="Proteomes" id="UP001489004"/>
    </source>
</evidence>
<dbReference type="SUPFAM" id="SSF47240">
    <property type="entry name" value="Ferritin-like"/>
    <property type="match status" value="1"/>
</dbReference>
<dbReference type="Pfam" id="PF04305">
    <property type="entry name" value="DUF455"/>
    <property type="match status" value="1"/>
</dbReference>
<dbReference type="Proteomes" id="UP001489004">
    <property type="component" value="Unassembled WGS sequence"/>
</dbReference>
<evidence type="ECO:0000313" key="1">
    <source>
        <dbReference type="EMBL" id="KAK9820099.1"/>
    </source>
</evidence>
<dbReference type="CDD" id="cd00657">
    <property type="entry name" value="Ferritin_like"/>
    <property type="match status" value="1"/>
</dbReference>
<protein>
    <recommendedName>
        <fullName evidence="3">DUF455-domain-containing protein</fullName>
    </recommendedName>
</protein>
<dbReference type="InterPro" id="IPR007402">
    <property type="entry name" value="DUF455"/>
</dbReference>
<dbReference type="EMBL" id="JALJOR010000003">
    <property type="protein sequence ID" value="KAK9820099.1"/>
    <property type="molecule type" value="Genomic_DNA"/>
</dbReference>
<sequence>MTIASGSQLAEDRPFEETLEESMSLVAILVLTEPDAAVKAAHTQAAVALWNNGQLLWEPATASAGGSSLFVPDKPARDSKVKLLPPQSMHRLGKGGSLASRQALVHSLAHIESWAVDLAWDVIARFGNDPRYTLPRDFFHDFVKVAEEECKHFQLLCKRLLALSSFYGALPAHDGLWESASASAHSLPARLAVEHCVHEARGLDVLPQTIHRFRSNEDEETASLLETVIYPEEVSHCAAGIRWIEYLHMQAHASHQVEFWFHALVRQHFKGLLKPPFNDDARAKAGFGPEWYLPLAAAPPGQHTN</sequence>
<name>A0AAW1QFD0_9CHLO</name>